<evidence type="ECO:0000256" key="1">
    <source>
        <dbReference type="SAM" id="MobiDB-lite"/>
    </source>
</evidence>
<dbReference type="Proteomes" id="UP001372834">
    <property type="component" value="Unassembled WGS sequence"/>
</dbReference>
<organism evidence="2 3">
    <name type="scientific">Polyplax serrata</name>
    <name type="common">Common mouse louse</name>
    <dbReference type="NCBI Taxonomy" id="468196"/>
    <lineage>
        <taxon>Eukaryota</taxon>
        <taxon>Metazoa</taxon>
        <taxon>Ecdysozoa</taxon>
        <taxon>Arthropoda</taxon>
        <taxon>Hexapoda</taxon>
        <taxon>Insecta</taxon>
        <taxon>Pterygota</taxon>
        <taxon>Neoptera</taxon>
        <taxon>Paraneoptera</taxon>
        <taxon>Psocodea</taxon>
        <taxon>Troctomorpha</taxon>
        <taxon>Phthiraptera</taxon>
        <taxon>Anoplura</taxon>
        <taxon>Polyplacidae</taxon>
        <taxon>Polyplax</taxon>
    </lineage>
</organism>
<name>A0AAN8RSW6_POLSC</name>
<dbReference type="AlphaFoldDB" id="A0AAN8RSW6"/>
<dbReference type="EMBL" id="JAWJWE010000040">
    <property type="protein sequence ID" value="KAK6619603.1"/>
    <property type="molecule type" value="Genomic_DNA"/>
</dbReference>
<feature type="compositionally biased region" description="Polar residues" evidence="1">
    <location>
        <begin position="47"/>
        <end position="61"/>
    </location>
</feature>
<feature type="region of interest" description="Disordered" evidence="1">
    <location>
        <begin position="47"/>
        <end position="76"/>
    </location>
</feature>
<reference evidence="2 3" key="1">
    <citation type="submission" date="2023-10" db="EMBL/GenBank/DDBJ databases">
        <title>Genomes of two closely related lineages of the louse Polyplax serrata with different host specificities.</title>
        <authorList>
            <person name="Martinu J."/>
            <person name="Tarabai H."/>
            <person name="Stefka J."/>
            <person name="Hypsa V."/>
        </authorList>
    </citation>
    <scope>NUCLEOTIDE SEQUENCE [LARGE SCALE GENOMIC DNA]</scope>
    <source>
        <strain evidence="2">HR10_N</strain>
    </source>
</reference>
<comment type="caution">
    <text evidence="2">The sequence shown here is derived from an EMBL/GenBank/DDBJ whole genome shotgun (WGS) entry which is preliminary data.</text>
</comment>
<gene>
    <name evidence="2" type="ORF">RUM43_012360</name>
</gene>
<protein>
    <submittedName>
        <fullName evidence="2">Uncharacterized protein</fullName>
    </submittedName>
</protein>
<proteinExistence type="predicted"/>
<accession>A0AAN8RSW6</accession>
<evidence type="ECO:0000313" key="3">
    <source>
        <dbReference type="Proteomes" id="UP001372834"/>
    </source>
</evidence>
<sequence length="170" mass="18519">MTGKPNFLFNGAAEKVFHVRVHDSNLSTSTFKFETVFQKLVNRATRTTSSVKDDSSPSQAGSPVRPPLDAVGSSPRGFGSSGTFASKSMLVPDPLCPCLFPFPLGQLMSVSNRPFVSAVPIVLIIRKAPIKILCENPSVFYGSEVEESVKRSEGSRSTQKRSEIFEHLLI</sequence>
<evidence type="ECO:0000313" key="2">
    <source>
        <dbReference type="EMBL" id="KAK6619603.1"/>
    </source>
</evidence>